<dbReference type="STRING" id="2325.TKV_c19920"/>
<gene>
    <name evidence="1" type="ORF">TKV_c19920</name>
</gene>
<keyword evidence="1" id="KW-0489">Methyltransferase</keyword>
<evidence type="ECO:0000313" key="1">
    <source>
        <dbReference type="EMBL" id="AIS53136.1"/>
    </source>
</evidence>
<dbReference type="eggNOG" id="COG1810">
    <property type="taxonomic scope" value="Bacteria"/>
</dbReference>
<proteinExistence type="predicted"/>
<dbReference type="RefSeq" id="WP_049685767.1">
    <property type="nucleotide sequence ID" value="NZ_CP009170.1"/>
</dbReference>
<dbReference type="AlphaFoldDB" id="A0A097ATK1"/>
<dbReference type="Pfam" id="PF02593">
    <property type="entry name" value="DUF166"/>
    <property type="match status" value="1"/>
</dbReference>
<name>A0A097ATK1_THEKI</name>
<dbReference type="Proteomes" id="UP000029669">
    <property type="component" value="Chromosome"/>
</dbReference>
<dbReference type="EMBL" id="CP009170">
    <property type="protein sequence ID" value="AIS53136.1"/>
    <property type="molecule type" value="Genomic_DNA"/>
</dbReference>
<sequence length="278" mass="31501">MSDYRLLLAAGEDTPGCPPLFYTRFSGEYVLRKLLPNLTFNKMGNGQISWKWIDFKKKQVKDFTENIAGVVLFPAILPEIIDNPACYLPEKLPEHNILIAAGIHPDIFPQLLKMAAEVGCKVLIAPKEDPKWIDKYLEKTLKDICKKYGIDYVFPKPFCSLKKTDSDFINNFLKEFKLGRPEYKVYVDDEGYITKVDVIRSAPCGATYYVAHGLIGKKIGEEAVDEANKLWHAYACLASHDIDEDFGDSIMHFAARINLEVAKNTLKRGGQKCLLKKT</sequence>
<accession>A0A097ATK1</accession>
<protein>
    <submittedName>
        <fullName evidence="1">Thymidylate synthase</fullName>
        <ecNumber evidence="1">2.1.1.-</ecNumber>
    </submittedName>
</protein>
<dbReference type="EC" id="2.1.1.-" evidence="1"/>
<keyword evidence="2" id="KW-1185">Reference proteome</keyword>
<keyword evidence="1" id="KW-0808">Transferase</keyword>
<evidence type="ECO:0000313" key="2">
    <source>
        <dbReference type="Proteomes" id="UP000029669"/>
    </source>
</evidence>
<dbReference type="OrthoDB" id="1887429at2"/>
<dbReference type="GO" id="GO:0032259">
    <property type="term" value="P:methylation"/>
    <property type="evidence" value="ECO:0007669"/>
    <property type="project" value="UniProtKB-KW"/>
</dbReference>
<dbReference type="GO" id="GO:0008168">
    <property type="term" value="F:methyltransferase activity"/>
    <property type="evidence" value="ECO:0007669"/>
    <property type="project" value="UniProtKB-KW"/>
</dbReference>
<dbReference type="KEGG" id="tki:TKV_c19920"/>
<dbReference type="HOGENOM" id="CLU_077076_0_0_9"/>
<dbReference type="InterPro" id="IPR003745">
    <property type="entry name" value="DUF166"/>
</dbReference>
<organism evidence="1 2">
    <name type="scientific">Thermoanaerobacter kivui</name>
    <name type="common">Acetogenium kivui</name>
    <dbReference type="NCBI Taxonomy" id="2325"/>
    <lineage>
        <taxon>Bacteria</taxon>
        <taxon>Bacillati</taxon>
        <taxon>Bacillota</taxon>
        <taxon>Clostridia</taxon>
        <taxon>Thermoanaerobacterales</taxon>
        <taxon>Thermoanaerobacteraceae</taxon>
        <taxon>Thermoanaerobacter</taxon>
    </lineage>
</organism>
<reference evidence="2" key="1">
    <citation type="journal article" date="2015" name="Genome Announc.">
        <title>Whole-Genome Sequences of 80 Environmental and Clinical Isolates of Burkholderia pseudomallei.</title>
        <authorList>
            <person name="Johnson S.L."/>
            <person name="Baker A.L."/>
            <person name="Chain P.S."/>
            <person name="Currie B.J."/>
            <person name="Daligault H.E."/>
            <person name="Davenport K.W."/>
            <person name="Davis C.B."/>
            <person name="Inglis T.J."/>
            <person name="Kaestli M."/>
            <person name="Koren S."/>
            <person name="Mayo M."/>
            <person name="Merritt A.J."/>
            <person name="Price E.P."/>
            <person name="Sarovich D.S."/>
            <person name="Warner J."/>
            <person name="Rosovitz M.J."/>
        </authorList>
    </citation>
    <scope>NUCLEOTIDE SEQUENCE [LARGE SCALE GENOMIC DNA]</scope>
    <source>
        <strain evidence="2">DSM 2030</strain>
    </source>
</reference>